<dbReference type="GO" id="GO:0036064">
    <property type="term" value="C:ciliary basal body"/>
    <property type="evidence" value="ECO:0007669"/>
    <property type="project" value="TreeGrafter"/>
</dbReference>
<evidence type="ECO:0000256" key="5">
    <source>
        <dbReference type="ARBA" id="ARBA00041448"/>
    </source>
</evidence>
<feature type="compositionally biased region" description="Polar residues" evidence="7">
    <location>
        <begin position="1173"/>
        <end position="1196"/>
    </location>
</feature>
<comment type="similarity">
    <text evidence="1">Belongs to the tubulin--tyrosine ligase family.</text>
</comment>
<feature type="region of interest" description="Disordered" evidence="7">
    <location>
        <begin position="1275"/>
        <end position="1367"/>
    </location>
</feature>
<feature type="region of interest" description="Disordered" evidence="7">
    <location>
        <begin position="918"/>
        <end position="938"/>
    </location>
</feature>
<dbReference type="SUPFAM" id="SSF56059">
    <property type="entry name" value="Glutathione synthetase ATP-binding domain-like"/>
    <property type="match status" value="1"/>
</dbReference>
<feature type="non-terminal residue" evidence="8">
    <location>
        <position position="1"/>
    </location>
</feature>
<proteinExistence type="inferred from homology"/>
<keyword evidence="3" id="KW-0547">Nucleotide-binding</keyword>
<keyword evidence="2" id="KW-0436">Ligase</keyword>
<dbReference type="Gene3D" id="3.30.470.20">
    <property type="entry name" value="ATP-grasp fold, B domain"/>
    <property type="match status" value="1"/>
</dbReference>
<feature type="region of interest" description="Disordered" evidence="7">
    <location>
        <begin position="553"/>
        <end position="609"/>
    </location>
</feature>
<reference evidence="8" key="1">
    <citation type="submission" date="2023-06" db="EMBL/GenBank/DDBJ databases">
        <title>Male Hemibagrus guttatus genome.</title>
        <authorList>
            <person name="Bian C."/>
        </authorList>
    </citation>
    <scope>NUCLEOTIDE SEQUENCE</scope>
    <source>
        <strain evidence="8">Male_cb2023</strain>
        <tissue evidence="8">Muscle</tissue>
    </source>
</reference>
<evidence type="ECO:0000256" key="6">
    <source>
        <dbReference type="ARBA" id="ARBA00049274"/>
    </source>
</evidence>
<dbReference type="GO" id="GO:0015631">
    <property type="term" value="F:tubulin binding"/>
    <property type="evidence" value="ECO:0007669"/>
    <property type="project" value="TreeGrafter"/>
</dbReference>
<dbReference type="Pfam" id="PF03133">
    <property type="entry name" value="TTL"/>
    <property type="match status" value="1"/>
</dbReference>
<dbReference type="GO" id="GO:0070740">
    <property type="term" value="F:tubulin-glutamic acid ligase activity"/>
    <property type="evidence" value="ECO:0007669"/>
    <property type="project" value="TreeGrafter"/>
</dbReference>
<dbReference type="PANTHER" id="PTHR12241:SF145">
    <property type="entry name" value="TUBULIN POLYGLUTAMYLASE TTLL5"/>
    <property type="match status" value="1"/>
</dbReference>
<keyword evidence="4" id="KW-0067">ATP-binding</keyword>
<dbReference type="PANTHER" id="PTHR12241">
    <property type="entry name" value="TUBULIN POLYGLUTAMYLASE"/>
    <property type="match status" value="1"/>
</dbReference>
<organism evidence="8 9">
    <name type="scientific">Hemibagrus guttatus</name>
    <dbReference type="NCBI Taxonomy" id="175788"/>
    <lineage>
        <taxon>Eukaryota</taxon>
        <taxon>Metazoa</taxon>
        <taxon>Chordata</taxon>
        <taxon>Craniata</taxon>
        <taxon>Vertebrata</taxon>
        <taxon>Euteleostomi</taxon>
        <taxon>Actinopterygii</taxon>
        <taxon>Neopterygii</taxon>
        <taxon>Teleostei</taxon>
        <taxon>Ostariophysi</taxon>
        <taxon>Siluriformes</taxon>
        <taxon>Bagridae</taxon>
        <taxon>Hemibagrus</taxon>
    </lineage>
</organism>
<comment type="caution">
    <text evidence="8">The sequence shown here is derived from an EMBL/GenBank/DDBJ whole genome shotgun (WGS) entry which is preliminary data.</text>
</comment>
<feature type="compositionally biased region" description="Polar residues" evidence="7">
    <location>
        <begin position="1287"/>
        <end position="1305"/>
    </location>
</feature>
<evidence type="ECO:0000313" key="9">
    <source>
        <dbReference type="Proteomes" id="UP001274896"/>
    </source>
</evidence>
<evidence type="ECO:0000256" key="3">
    <source>
        <dbReference type="ARBA" id="ARBA00022741"/>
    </source>
</evidence>
<dbReference type="Proteomes" id="UP001274896">
    <property type="component" value="Unassembled WGS sequence"/>
</dbReference>
<feature type="compositionally biased region" description="Basic and acidic residues" evidence="7">
    <location>
        <begin position="585"/>
        <end position="594"/>
    </location>
</feature>
<dbReference type="EMBL" id="JAUCMX010000008">
    <property type="protein sequence ID" value="KAK3537762.1"/>
    <property type="molecule type" value="Genomic_DNA"/>
</dbReference>
<feature type="compositionally biased region" description="Polar residues" evidence="7">
    <location>
        <begin position="1341"/>
        <end position="1352"/>
    </location>
</feature>
<feature type="compositionally biased region" description="Basic residues" evidence="7">
    <location>
        <begin position="555"/>
        <end position="575"/>
    </location>
</feature>
<evidence type="ECO:0000256" key="2">
    <source>
        <dbReference type="ARBA" id="ARBA00022598"/>
    </source>
</evidence>
<protein>
    <recommendedName>
        <fullName evidence="5">Tubulin--tyrosine ligase-like protein 5</fullName>
    </recommendedName>
</protein>
<sequence length="1394" mass="156574">TVSFLDFLEIAARCHPCIAWSGISRKIPVLIFHAEAVVSKDETICSIGERYNLAFKIARTESRLIRNILVNHGFHEVHPNSNDFNLMWTGSHLKTYLLRSLQDFQKVNHFPRSNELTRKGPAVQKHSADAAGSWIFKTSTLYPRHLFFLLNIRIFAMHSLRTRDHGLSKPVASSRGRGIYLVSSPSQISLDENILVSRYINNPLLIDDFKFDVRLYVLVTSYDPLIIYVYEEGLTRFATVKYDHAVKNIKNQFMHLTNYSVNKKSSDYVSAVLAKPDTEDLVFLFSCDDPEIEDYGNKWSMSAMLRYLKQEGKDTTLLMGQIEDLIIKAMLSAELQIATACKMFVPHRNNCFELYGFDVLIDSNLKPWLLEVNLSPSLACDTPLDLKIKASMISDMFSVVGFVCQDPLLKQMQSDKPGFDPAVKNLKTQCQRPQSANNVEDLKEKQEGRQVDTLGLTAEELKVLRRTQEEHERRGGFIRIFPTPQTWELYSGYLEYKTSMNSMLANKLFHGRSGKSSLTTQIRHRLKGNVPVEEEAHKTCHVIQYESKLLSLEARRRRKRHTTSRATPRRRKTGRRPLPSLAHSSENEEAHEGEEQGPQGKQQQHTMSLAHTDPQPTLLERHRTEEHFPARVSKPKVDLLHILQQGWDLSKVQARMAFSSYLHRVQMRLLVESRTNSNPAWVQKENDQMSFIVFRLSGAGSRGQQSKQGCPDLPLPRHFLQLFRRDPEAFPGQPRDIVSPACPGSSPGPLPGAACLEHLPRDTSRRHPKQMPEPAQLPPFDVEEQRLYSQLLPGVRAPYPISKGAPRHPTEEAHFGRLYPGSYPFGHDPELMTIGIAVVAHMGVEVPQQNYGVPSRSTFQHPSQGVQEGWVLHTAVWPISRNNSETPIPSPKAQGNNPLVYRGKLQHMVAELGGYKQAHPSPTPLTMGHSREEEGPTSLKELGSRAQAEMVMRFLMRAASNLQQDMQVTLPSCRLSVPDRRRILAHQLGEFIRRYNQETEQMVKSLENTEDKDRCINSNVFREFILEASESDLEDVLTFYTHKNKSASVFLGSSRRDCKIKCSSEEPAKHHCRRISNKANKSRPTSAGVFKQPDSLSAQAQSNQQAIVAALKKLVEKQAARQYSTSSHISLLTQHKNVANWHQARDAFDDPELTNLNLAKGVFSRGAQSVTSGAQSDAATTQHSGMNLSGAVSQGAQDDPCAPLKAATMGSHSMDDGDRKCQSAYNLATGATLQPASGSYQLQFAIQQLQQQKQQSRKILDQSRSRHQAMLDGHTLVPGALPRNPVPTGSSVQVNWQSQASTKQTAGRRDSCHPEPQVPTRGTTALTPKPPSSTTKGTLSRKSATQKTNQQAPLEAPSRNGLSNRQNVVYDTTCGKTGLSVYSKLFHSHRSRPR</sequence>
<evidence type="ECO:0000256" key="1">
    <source>
        <dbReference type="ARBA" id="ARBA00006820"/>
    </source>
</evidence>
<feature type="region of interest" description="Disordered" evidence="7">
    <location>
        <begin position="1074"/>
        <end position="1096"/>
    </location>
</feature>
<dbReference type="InterPro" id="IPR004344">
    <property type="entry name" value="TTL/TTLL_fam"/>
</dbReference>
<evidence type="ECO:0000256" key="7">
    <source>
        <dbReference type="SAM" id="MobiDB-lite"/>
    </source>
</evidence>
<comment type="catalytic activity">
    <reaction evidence="6">
        <text>L-glutamyl-[protein] + L-glutamate + ATP = gamma-L-glutamyl-L-glutamyl-[protein] + ADP + phosphate + H(+)</text>
        <dbReference type="Rhea" id="RHEA:60144"/>
        <dbReference type="Rhea" id="RHEA-COMP:10208"/>
        <dbReference type="Rhea" id="RHEA-COMP:15517"/>
        <dbReference type="ChEBI" id="CHEBI:15378"/>
        <dbReference type="ChEBI" id="CHEBI:29973"/>
        <dbReference type="ChEBI" id="CHEBI:29985"/>
        <dbReference type="ChEBI" id="CHEBI:30616"/>
        <dbReference type="ChEBI" id="CHEBI:43474"/>
        <dbReference type="ChEBI" id="CHEBI:143622"/>
        <dbReference type="ChEBI" id="CHEBI:456216"/>
    </reaction>
    <physiologicalReaction direction="left-to-right" evidence="6">
        <dbReference type="Rhea" id="RHEA:60145"/>
    </physiologicalReaction>
</comment>
<dbReference type="GO" id="GO:0005524">
    <property type="term" value="F:ATP binding"/>
    <property type="evidence" value="ECO:0007669"/>
    <property type="project" value="UniProtKB-KW"/>
</dbReference>
<evidence type="ECO:0000313" key="8">
    <source>
        <dbReference type="EMBL" id="KAK3537762.1"/>
    </source>
</evidence>
<gene>
    <name evidence="8" type="ORF">QTP70_017850</name>
</gene>
<evidence type="ECO:0000256" key="4">
    <source>
        <dbReference type="ARBA" id="ARBA00022840"/>
    </source>
</evidence>
<accession>A0AAE0V560</accession>
<dbReference type="PROSITE" id="PS51221">
    <property type="entry name" value="TTL"/>
    <property type="match status" value="1"/>
</dbReference>
<dbReference type="GO" id="GO:0000226">
    <property type="term" value="P:microtubule cytoskeleton organization"/>
    <property type="evidence" value="ECO:0007669"/>
    <property type="project" value="TreeGrafter"/>
</dbReference>
<feature type="compositionally biased region" description="Low complexity" evidence="7">
    <location>
        <begin position="1323"/>
        <end position="1340"/>
    </location>
</feature>
<feature type="region of interest" description="Disordered" evidence="7">
    <location>
        <begin position="1173"/>
        <end position="1218"/>
    </location>
</feature>
<name>A0AAE0V560_9TELE</name>
<keyword evidence="9" id="KW-1185">Reference proteome</keyword>